<reference evidence="2 3" key="1">
    <citation type="journal article" date="2024" name="G3 (Bethesda)">
        <title>Genome assembly of Hibiscus sabdariffa L. provides insights into metabolisms of medicinal natural products.</title>
        <authorList>
            <person name="Kim T."/>
        </authorList>
    </citation>
    <scope>NUCLEOTIDE SEQUENCE [LARGE SCALE GENOMIC DNA]</scope>
    <source>
        <strain evidence="2">TK-2024</strain>
        <tissue evidence="2">Old leaves</tissue>
    </source>
</reference>
<feature type="region of interest" description="Disordered" evidence="1">
    <location>
        <begin position="33"/>
        <end position="60"/>
    </location>
</feature>
<organism evidence="2 3">
    <name type="scientific">Hibiscus sabdariffa</name>
    <name type="common">roselle</name>
    <dbReference type="NCBI Taxonomy" id="183260"/>
    <lineage>
        <taxon>Eukaryota</taxon>
        <taxon>Viridiplantae</taxon>
        <taxon>Streptophyta</taxon>
        <taxon>Embryophyta</taxon>
        <taxon>Tracheophyta</taxon>
        <taxon>Spermatophyta</taxon>
        <taxon>Magnoliopsida</taxon>
        <taxon>eudicotyledons</taxon>
        <taxon>Gunneridae</taxon>
        <taxon>Pentapetalae</taxon>
        <taxon>rosids</taxon>
        <taxon>malvids</taxon>
        <taxon>Malvales</taxon>
        <taxon>Malvaceae</taxon>
        <taxon>Malvoideae</taxon>
        <taxon>Hibiscus</taxon>
    </lineage>
</organism>
<proteinExistence type="predicted"/>
<evidence type="ECO:0000256" key="1">
    <source>
        <dbReference type="SAM" id="MobiDB-lite"/>
    </source>
</evidence>
<gene>
    <name evidence="2" type="ORF">V6N12_005845</name>
</gene>
<name>A0ABR2EXV7_9ROSI</name>
<comment type="caution">
    <text evidence="2">The sequence shown here is derived from an EMBL/GenBank/DDBJ whole genome shotgun (WGS) entry which is preliminary data.</text>
</comment>
<evidence type="ECO:0000313" key="3">
    <source>
        <dbReference type="Proteomes" id="UP001472677"/>
    </source>
</evidence>
<sequence length="84" mass="9333">MCGVTIVVGQWDDELQWAVWYWSTAQGKSGKVRSAAQGENDNDCGGQIVTRQPEEQVQRGKGTYAEAVVVARFQMDLEGNRREG</sequence>
<accession>A0ABR2EXV7</accession>
<dbReference type="Proteomes" id="UP001472677">
    <property type="component" value="Unassembled WGS sequence"/>
</dbReference>
<keyword evidence="3" id="KW-1185">Reference proteome</keyword>
<protein>
    <submittedName>
        <fullName evidence="2">Uncharacterized protein</fullName>
    </submittedName>
</protein>
<dbReference type="EMBL" id="JBBPBM010000009">
    <property type="protein sequence ID" value="KAK8567249.1"/>
    <property type="molecule type" value="Genomic_DNA"/>
</dbReference>
<evidence type="ECO:0000313" key="2">
    <source>
        <dbReference type="EMBL" id="KAK8567249.1"/>
    </source>
</evidence>